<dbReference type="GO" id="GO:0071949">
    <property type="term" value="F:FAD binding"/>
    <property type="evidence" value="ECO:0007669"/>
    <property type="project" value="InterPro"/>
</dbReference>
<accession>A0A3N1HHM4</accession>
<gene>
    <name evidence="3" type="ORF">EDD40_7486</name>
</gene>
<dbReference type="Proteomes" id="UP000268727">
    <property type="component" value="Unassembled WGS sequence"/>
</dbReference>
<dbReference type="AlphaFoldDB" id="A0A3N1HHM4"/>
<keyword evidence="4" id="KW-1185">Reference proteome</keyword>
<name>A0A3N1HHM4_9PSEU</name>
<evidence type="ECO:0000259" key="2">
    <source>
        <dbReference type="Pfam" id="PF01494"/>
    </source>
</evidence>
<dbReference type="PRINTS" id="PR00420">
    <property type="entry name" value="RNGMNOXGNASE"/>
</dbReference>
<dbReference type="SUPFAM" id="SSF51905">
    <property type="entry name" value="FAD/NAD(P)-binding domain"/>
    <property type="match status" value="1"/>
</dbReference>
<dbReference type="Pfam" id="PF01494">
    <property type="entry name" value="FAD_binding_3"/>
    <property type="match status" value="1"/>
</dbReference>
<dbReference type="InterPro" id="IPR036188">
    <property type="entry name" value="FAD/NAD-bd_sf"/>
</dbReference>
<sequence length="426" mass="44459">MTLPGTVDVVVSGAGAGGLAAARALGATGLRVLVLDRRRTPAPTAKGEILQPGAVRVLADWGALDDLRAADARPVDRLAIRDGDGAALLTVEYGALPGPHRQVLCAAYEDLCAAISRSLPDTVEVVRGVRVSGVLREGGRIAGVAVDGGEVRARLVVAADGMSSALRKDAGITVDRDEYPHRLLAFDVADADVPGEVTAYRTARGLRLVYPLPGRRCRLYVQVAPDEFRATGLAGLGRWVDGVLAEVPALAPLAPALAASLHRRQLFGVSRLRAGRLAVPGLALVGEAAHAVHPMAAQGVNSSLADAEALAGALAARSVVDGAAAVDEALAAYEEARRPSLDHIAKVSHNAARMITALSGAPRLLGARMMRRTAANPRLLRRTAGNMSGTDVRPLTFVDRLYQLGVLADRRAHDPHAADPRGSEVR</sequence>
<proteinExistence type="predicted"/>
<feature type="domain" description="FAD-binding" evidence="2">
    <location>
        <begin position="7"/>
        <end position="342"/>
    </location>
</feature>
<protein>
    <submittedName>
        <fullName evidence="3">2-polyprenyl-6-methoxyphenol hydroxylase-like FAD-dependent oxidoreductase</fullName>
    </submittedName>
</protein>
<evidence type="ECO:0000313" key="3">
    <source>
        <dbReference type="EMBL" id="ROP42000.1"/>
    </source>
</evidence>
<dbReference type="RefSeq" id="WP_123747012.1">
    <property type="nucleotide sequence ID" value="NZ_RJKM01000001.1"/>
</dbReference>
<dbReference type="PANTHER" id="PTHR43476:SF5">
    <property type="entry name" value="FAD-DEPENDENT MONOOXYGENASE"/>
    <property type="match status" value="1"/>
</dbReference>
<dbReference type="EMBL" id="RJKM01000001">
    <property type="protein sequence ID" value="ROP42000.1"/>
    <property type="molecule type" value="Genomic_DNA"/>
</dbReference>
<dbReference type="InterPro" id="IPR002938">
    <property type="entry name" value="FAD-bd"/>
</dbReference>
<dbReference type="Gene3D" id="3.50.50.60">
    <property type="entry name" value="FAD/NAD(P)-binding domain"/>
    <property type="match status" value="2"/>
</dbReference>
<dbReference type="GO" id="GO:0016491">
    <property type="term" value="F:oxidoreductase activity"/>
    <property type="evidence" value="ECO:0007669"/>
    <property type="project" value="UniProtKB-KW"/>
</dbReference>
<evidence type="ECO:0000313" key="4">
    <source>
        <dbReference type="Proteomes" id="UP000268727"/>
    </source>
</evidence>
<evidence type="ECO:0000256" key="1">
    <source>
        <dbReference type="ARBA" id="ARBA00023002"/>
    </source>
</evidence>
<organism evidence="3 4">
    <name type="scientific">Saccharothrix texasensis</name>
    <dbReference type="NCBI Taxonomy" id="103734"/>
    <lineage>
        <taxon>Bacteria</taxon>
        <taxon>Bacillati</taxon>
        <taxon>Actinomycetota</taxon>
        <taxon>Actinomycetes</taxon>
        <taxon>Pseudonocardiales</taxon>
        <taxon>Pseudonocardiaceae</taxon>
        <taxon>Saccharothrix</taxon>
    </lineage>
</organism>
<reference evidence="3 4" key="1">
    <citation type="submission" date="2018-11" db="EMBL/GenBank/DDBJ databases">
        <title>Sequencing the genomes of 1000 actinobacteria strains.</title>
        <authorList>
            <person name="Klenk H.-P."/>
        </authorList>
    </citation>
    <scope>NUCLEOTIDE SEQUENCE [LARGE SCALE GENOMIC DNA]</scope>
    <source>
        <strain evidence="3 4">DSM 44231</strain>
    </source>
</reference>
<dbReference type="InterPro" id="IPR050631">
    <property type="entry name" value="PheA/TfdB_FAD_monoxygenase"/>
</dbReference>
<keyword evidence="1" id="KW-0560">Oxidoreductase</keyword>
<comment type="caution">
    <text evidence="3">The sequence shown here is derived from an EMBL/GenBank/DDBJ whole genome shotgun (WGS) entry which is preliminary data.</text>
</comment>
<dbReference type="PANTHER" id="PTHR43476">
    <property type="entry name" value="3-(3-HYDROXY-PHENYL)PROPIONATE/3-HYDROXYCINNAMIC ACID HYDROXYLASE"/>
    <property type="match status" value="1"/>
</dbReference>
<dbReference type="OrthoDB" id="9769565at2"/>